<protein>
    <submittedName>
        <fullName evidence="2">Uncharacterized protein</fullName>
    </submittedName>
</protein>
<organism evidence="2">
    <name type="scientific">Anguilla anguilla</name>
    <name type="common">European freshwater eel</name>
    <name type="synonym">Muraena anguilla</name>
    <dbReference type="NCBI Taxonomy" id="7936"/>
    <lineage>
        <taxon>Eukaryota</taxon>
        <taxon>Metazoa</taxon>
        <taxon>Chordata</taxon>
        <taxon>Craniata</taxon>
        <taxon>Vertebrata</taxon>
        <taxon>Euteleostomi</taxon>
        <taxon>Actinopterygii</taxon>
        <taxon>Neopterygii</taxon>
        <taxon>Teleostei</taxon>
        <taxon>Anguilliformes</taxon>
        <taxon>Anguillidae</taxon>
        <taxon>Anguilla</taxon>
    </lineage>
</organism>
<keyword evidence="1" id="KW-1133">Transmembrane helix</keyword>
<accession>A0A0E9W690</accession>
<keyword evidence="1" id="KW-0472">Membrane</keyword>
<dbReference type="AlphaFoldDB" id="A0A0E9W690"/>
<evidence type="ECO:0000313" key="2">
    <source>
        <dbReference type="EMBL" id="JAH85811.1"/>
    </source>
</evidence>
<feature type="transmembrane region" description="Helical" evidence="1">
    <location>
        <begin position="53"/>
        <end position="72"/>
    </location>
</feature>
<feature type="transmembrane region" description="Helical" evidence="1">
    <location>
        <begin position="12"/>
        <end position="32"/>
    </location>
</feature>
<sequence length="87" mass="10304">MHCGTHFFFQLFFIQCFSALMKPFLFLFNLVWISRHLSEQLALCSETHRNKKCLFTSIIIIYIYISTCTQAHTHTHTHTHRCAHTCV</sequence>
<dbReference type="EMBL" id="GBXM01022766">
    <property type="protein sequence ID" value="JAH85811.1"/>
    <property type="molecule type" value="Transcribed_RNA"/>
</dbReference>
<name>A0A0E9W690_ANGAN</name>
<reference evidence="2" key="2">
    <citation type="journal article" date="2015" name="Fish Shellfish Immunol.">
        <title>Early steps in the European eel (Anguilla anguilla)-Vibrio vulnificus interaction in the gills: Role of the RtxA13 toxin.</title>
        <authorList>
            <person name="Callol A."/>
            <person name="Pajuelo D."/>
            <person name="Ebbesson L."/>
            <person name="Teles M."/>
            <person name="MacKenzie S."/>
            <person name="Amaro C."/>
        </authorList>
    </citation>
    <scope>NUCLEOTIDE SEQUENCE</scope>
</reference>
<keyword evidence="1" id="KW-0812">Transmembrane</keyword>
<reference evidence="2" key="1">
    <citation type="submission" date="2014-11" db="EMBL/GenBank/DDBJ databases">
        <authorList>
            <person name="Amaro Gonzalez C."/>
        </authorList>
    </citation>
    <scope>NUCLEOTIDE SEQUENCE</scope>
</reference>
<proteinExistence type="predicted"/>
<evidence type="ECO:0000256" key="1">
    <source>
        <dbReference type="SAM" id="Phobius"/>
    </source>
</evidence>